<dbReference type="InterPro" id="IPR029048">
    <property type="entry name" value="HSP70_C_sf"/>
</dbReference>
<accession>A0AA40F5N4</accession>
<keyword evidence="7" id="KW-0732">Signal</keyword>
<keyword evidence="2 5" id="KW-0547">Nucleotide-binding</keyword>
<comment type="similarity">
    <text evidence="1 5">Belongs to the heat shock protein 70 family.</text>
</comment>
<dbReference type="InterPro" id="IPR029047">
    <property type="entry name" value="HSP70_peptide-bd_sf"/>
</dbReference>
<dbReference type="SUPFAM" id="SSF100920">
    <property type="entry name" value="Heat shock protein 70kD (HSP70), peptide-binding domain"/>
    <property type="match status" value="1"/>
</dbReference>
<sequence length="693" mass="74543">MSRLSRRKPQRRPFSPSSIGFGVVIFLLVILCPLALLPLASATQTKSATDTALQPNEPIIGIDLGTTYSCVAVMKNGKVEIVANDQGNRITPSYVAFNADGRGGRLVGDAAKNQFSKNPRNTVFDIKRLIGRSFSDPEVQQDIKHLPYKVLAGNGDKSVVEVDVGGGEMKQFTPEEISAMILVKMKEVAEGYLGQTVKHAVVTVPAYFNDQQRQATKDAGLIAGLNVIRVINEPTAAALAYGLNQEGSKDTPAERHILVYDLGGGTFDVTLLTLEDGAFQVLATAGNTRLGGSDFDARLIAHLAASFRARTGIDVTSDPKAMSKLRAEAERAKRALSSQMAAKVEVEGLSGGLDLEETVTRARFEDMNAAQWGETLAVVRRVLKDAGVDRRDVGEVVLVGGSTRIPRVREMVEKFFGKGVEGGVNPDEAVAYGAAVQGGIISGEEAFQTILMMDVNPLTLGIETSGGVMANLIPRNNMIPTSKSQTFSTAADNQPTVLIRVFEGERPLTKDNNLLGSFELTGIPAAPRGVPQIEVTFTLDANGILQVTAKDHGTGRQESVTINNDINGRLSQDEIDRMLADANRFADEDKEARERIEARNGLESLVFGVKSQVENEEGGLGNLGEEDKDAIWDAVREAQAWLGDMAATATAEEFEEQKEAFSRVVHPITSRFYAESGSGNPDGGDEPMAHDEL</sequence>
<protein>
    <submittedName>
        <fullName evidence="8">Chaperone protein BipA</fullName>
    </submittedName>
</protein>
<dbReference type="SUPFAM" id="SSF53067">
    <property type="entry name" value="Actin-like ATPase domain"/>
    <property type="match status" value="2"/>
</dbReference>
<dbReference type="InterPro" id="IPR018181">
    <property type="entry name" value="Heat_shock_70_CS"/>
</dbReference>
<evidence type="ECO:0000256" key="1">
    <source>
        <dbReference type="ARBA" id="ARBA00007381"/>
    </source>
</evidence>
<keyword evidence="3 5" id="KW-0067">ATP-binding</keyword>
<feature type="chain" id="PRO_5041239309" evidence="7">
    <location>
        <begin position="43"/>
        <end position="693"/>
    </location>
</feature>
<dbReference type="NCBIfam" id="NF001413">
    <property type="entry name" value="PRK00290.1"/>
    <property type="match status" value="1"/>
</dbReference>
<dbReference type="FunFam" id="3.30.420.40:FF:000026">
    <property type="entry name" value="Heat shock protein 70"/>
    <property type="match status" value="1"/>
</dbReference>
<organism evidence="8 9">
    <name type="scientific">Schizothecium vesticola</name>
    <dbReference type="NCBI Taxonomy" id="314040"/>
    <lineage>
        <taxon>Eukaryota</taxon>
        <taxon>Fungi</taxon>
        <taxon>Dikarya</taxon>
        <taxon>Ascomycota</taxon>
        <taxon>Pezizomycotina</taxon>
        <taxon>Sordariomycetes</taxon>
        <taxon>Sordariomycetidae</taxon>
        <taxon>Sordariales</taxon>
        <taxon>Schizotheciaceae</taxon>
        <taxon>Schizothecium</taxon>
    </lineage>
</organism>
<dbReference type="InterPro" id="IPR043129">
    <property type="entry name" value="ATPase_NBD"/>
</dbReference>
<dbReference type="Gene3D" id="1.20.1270.10">
    <property type="match status" value="1"/>
</dbReference>
<comment type="caution">
    <text evidence="8">The sequence shown here is derived from an EMBL/GenBank/DDBJ whole genome shotgun (WGS) entry which is preliminary data.</text>
</comment>
<evidence type="ECO:0000256" key="3">
    <source>
        <dbReference type="ARBA" id="ARBA00022840"/>
    </source>
</evidence>
<keyword evidence="9" id="KW-1185">Reference proteome</keyword>
<dbReference type="Pfam" id="PF00012">
    <property type="entry name" value="HSP70"/>
    <property type="match status" value="1"/>
</dbReference>
<dbReference type="PRINTS" id="PR00301">
    <property type="entry name" value="HEATSHOCK70"/>
</dbReference>
<evidence type="ECO:0000313" key="8">
    <source>
        <dbReference type="EMBL" id="KAK0751526.1"/>
    </source>
</evidence>
<evidence type="ECO:0000313" key="9">
    <source>
        <dbReference type="Proteomes" id="UP001172155"/>
    </source>
</evidence>
<dbReference type="PANTHER" id="PTHR19375">
    <property type="entry name" value="HEAT SHOCK PROTEIN 70KDA"/>
    <property type="match status" value="1"/>
</dbReference>
<dbReference type="EMBL" id="JAUKUD010000002">
    <property type="protein sequence ID" value="KAK0751526.1"/>
    <property type="molecule type" value="Genomic_DNA"/>
</dbReference>
<dbReference type="Proteomes" id="UP001172155">
    <property type="component" value="Unassembled WGS sequence"/>
</dbReference>
<dbReference type="AlphaFoldDB" id="A0AA40F5N4"/>
<dbReference type="PROSITE" id="PS00329">
    <property type="entry name" value="HSP70_2"/>
    <property type="match status" value="1"/>
</dbReference>
<dbReference type="PROSITE" id="PS01036">
    <property type="entry name" value="HSP70_3"/>
    <property type="match status" value="1"/>
</dbReference>
<dbReference type="GO" id="GO:0005524">
    <property type="term" value="F:ATP binding"/>
    <property type="evidence" value="ECO:0007669"/>
    <property type="project" value="UniProtKB-KW"/>
</dbReference>
<proteinExistence type="inferred from homology"/>
<reference evidence="8" key="1">
    <citation type="submission" date="2023-06" db="EMBL/GenBank/DDBJ databases">
        <title>Genome-scale phylogeny and comparative genomics of the fungal order Sordariales.</title>
        <authorList>
            <consortium name="Lawrence Berkeley National Laboratory"/>
            <person name="Hensen N."/>
            <person name="Bonometti L."/>
            <person name="Westerberg I."/>
            <person name="Brannstrom I.O."/>
            <person name="Guillou S."/>
            <person name="Cros-Aarteil S."/>
            <person name="Calhoun S."/>
            <person name="Haridas S."/>
            <person name="Kuo A."/>
            <person name="Mondo S."/>
            <person name="Pangilinan J."/>
            <person name="Riley R."/>
            <person name="LaButti K."/>
            <person name="Andreopoulos B."/>
            <person name="Lipzen A."/>
            <person name="Chen C."/>
            <person name="Yanf M."/>
            <person name="Daum C."/>
            <person name="Ng V."/>
            <person name="Clum A."/>
            <person name="Steindorff A."/>
            <person name="Ohm R."/>
            <person name="Martin F."/>
            <person name="Silar P."/>
            <person name="Natvig D."/>
            <person name="Lalanne C."/>
            <person name="Gautier V."/>
            <person name="Ament-velasquez S.L."/>
            <person name="Kruys A."/>
            <person name="Hutchinson M.I."/>
            <person name="Powell A.J."/>
            <person name="Barry K."/>
            <person name="Miller A.N."/>
            <person name="Grigoriev I.V."/>
            <person name="Debuchy R."/>
            <person name="Gladieux P."/>
            <person name="Thoren M.H."/>
            <person name="Johannesson H."/>
        </authorList>
    </citation>
    <scope>NUCLEOTIDE SEQUENCE</scope>
    <source>
        <strain evidence="8">SMH3187-1</strain>
    </source>
</reference>
<dbReference type="Gene3D" id="3.90.640.10">
    <property type="entry name" value="Actin, Chain A, domain 4"/>
    <property type="match status" value="1"/>
</dbReference>
<dbReference type="Gene3D" id="2.60.34.10">
    <property type="entry name" value="Substrate Binding Domain Of DNAk, Chain A, domain 1"/>
    <property type="match status" value="1"/>
</dbReference>
<dbReference type="Gene3D" id="3.30.420.40">
    <property type="match status" value="2"/>
</dbReference>
<evidence type="ECO:0000256" key="4">
    <source>
        <dbReference type="ARBA" id="ARBA00023016"/>
    </source>
</evidence>
<dbReference type="FunFam" id="2.60.34.10:FF:000002">
    <property type="entry name" value="Heat shock 70 kDa"/>
    <property type="match status" value="1"/>
</dbReference>
<gene>
    <name evidence="8" type="ORF">B0T18DRAFT_70452</name>
</gene>
<dbReference type="InterPro" id="IPR013126">
    <property type="entry name" value="Hsp_70_fam"/>
</dbReference>
<feature type="signal peptide" evidence="7">
    <location>
        <begin position="1"/>
        <end position="42"/>
    </location>
</feature>
<dbReference type="FunFam" id="3.90.640.10:FF:000010">
    <property type="entry name" value="heat shock 70 kDa protein 14"/>
    <property type="match status" value="1"/>
</dbReference>
<name>A0AA40F5N4_9PEZI</name>
<dbReference type="PROSITE" id="PS00297">
    <property type="entry name" value="HSP70_1"/>
    <property type="match status" value="1"/>
</dbReference>
<evidence type="ECO:0000256" key="5">
    <source>
        <dbReference type="RuleBase" id="RU003322"/>
    </source>
</evidence>
<evidence type="ECO:0000256" key="2">
    <source>
        <dbReference type="ARBA" id="ARBA00022741"/>
    </source>
</evidence>
<dbReference type="SUPFAM" id="SSF100934">
    <property type="entry name" value="Heat shock protein 70kD (HSP70), C-terminal subdomain"/>
    <property type="match status" value="1"/>
</dbReference>
<dbReference type="GO" id="GO:0140662">
    <property type="term" value="F:ATP-dependent protein folding chaperone"/>
    <property type="evidence" value="ECO:0007669"/>
    <property type="project" value="InterPro"/>
</dbReference>
<feature type="region of interest" description="Disordered" evidence="6">
    <location>
        <begin position="672"/>
        <end position="693"/>
    </location>
</feature>
<keyword evidence="4" id="KW-0346">Stress response</keyword>
<evidence type="ECO:0000256" key="7">
    <source>
        <dbReference type="SAM" id="SignalP"/>
    </source>
</evidence>
<evidence type="ECO:0000256" key="6">
    <source>
        <dbReference type="SAM" id="MobiDB-lite"/>
    </source>
</evidence>
<dbReference type="FunFam" id="3.30.30.30:FF:000001">
    <property type="entry name" value="heat shock 70 kDa protein-like"/>
    <property type="match status" value="1"/>
</dbReference>